<reference evidence="2 3" key="1">
    <citation type="submission" date="2018-11" db="EMBL/GenBank/DDBJ databases">
        <authorList>
            <consortium name="Pathogen Informatics"/>
        </authorList>
    </citation>
    <scope>NUCLEOTIDE SEQUENCE [LARGE SCALE GENOMIC DNA]</scope>
</reference>
<gene>
    <name evidence="2" type="ORF">HPBE_LOCUS24377</name>
</gene>
<dbReference type="Proteomes" id="UP000050761">
    <property type="component" value="Unassembled WGS sequence"/>
</dbReference>
<evidence type="ECO:0000256" key="1">
    <source>
        <dbReference type="SAM" id="MobiDB-lite"/>
    </source>
</evidence>
<dbReference type="AlphaFoldDB" id="A0A183GNV8"/>
<protein>
    <submittedName>
        <fullName evidence="4">Retinoic acid-induced protein 1</fullName>
    </submittedName>
</protein>
<proteinExistence type="predicted"/>
<dbReference type="EMBL" id="UZAH01036255">
    <property type="protein sequence ID" value="VDP44656.1"/>
    <property type="molecule type" value="Genomic_DNA"/>
</dbReference>
<keyword evidence="3" id="KW-1185">Reference proteome</keyword>
<name>A0A183GNV8_HELPZ</name>
<accession>A0A3P8HML2</accession>
<dbReference type="WBParaSite" id="HPBE_0002437801-mRNA-1">
    <property type="protein sequence ID" value="HPBE_0002437801-mRNA-1"/>
    <property type="gene ID" value="HPBE_0002437801"/>
</dbReference>
<sequence length="87" mass="9353">MSLQSTSGTSYGYGSWSTVYPPNHSLPAPPNMENSQNGCQGSSGGYHTEPCDKARMYPTDSHQPPPSPRLPENADTMDLSCGSPSYR</sequence>
<evidence type="ECO:0000313" key="2">
    <source>
        <dbReference type="EMBL" id="VDP44656.1"/>
    </source>
</evidence>
<feature type="region of interest" description="Disordered" evidence="1">
    <location>
        <begin position="1"/>
        <end position="87"/>
    </location>
</feature>
<feature type="compositionally biased region" description="Low complexity" evidence="1">
    <location>
        <begin position="1"/>
        <end position="20"/>
    </location>
</feature>
<evidence type="ECO:0000313" key="3">
    <source>
        <dbReference type="Proteomes" id="UP000050761"/>
    </source>
</evidence>
<evidence type="ECO:0000313" key="4">
    <source>
        <dbReference type="WBParaSite" id="HPBE_0002437801-mRNA-1"/>
    </source>
</evidence>
<accession>A0A183GNV8</accession>
<organism evidence="3 4">
    <name type="scientific">Heligmosomoides polygyrus</name>
    <name type="common">Parasitic roundworm</name>
    <dbReference type="NCBI Taxonomy" id="6339"/>
    <lineage>
        <taxon>Eukaryota</taxon>
        <taxon>Metazoa</taxon>
        <taxon>Ecdysozoa</taxon>
        <taxon>Nematoda</taxon>
        <taxon>Chromadorea</taxon>
        <taxon>Rhabditida</taxon>
        <taxon>Rhabditina</taxon>
        <taxon>Rhabditomorpha</taxon>
        <taxon>Strongyloidea</taxon>
        <taxon>Heligmosomidae</taxon>
        <taxon>Heligmosomoides</taxon>
    </lineage>
</organism>
<reference evidence="4" key="2">
    <citation type="submission" date="2019-09" db="UniProtKB">
        <authorList>
            <consortium name="WormBaseParasite"/>
        </authorList>
    </citation>
    <scope>IDENTIFICATION</scope>
</reference>